<evidence type="ECO:0000313" key="2">
    <source>
        <dbReference type="Proteomes" id="UP000499080"/>
    </source>
</evidence>
<proteinExistence type="predicted"/>
<gene>
    <name evidence="1" type="ORF">AVEN_160877_1</name>
</gene>
<keyword evidence="2" id="KW-1185">Reference proteome</keyword>
<dbReference type="EMBL" id="BGPR01009974">
    <property type="protein sequence ID" value="GBN43473.1"/>
    <property type="molecule type" value="Genomic_DNA"/>
</dbReference>
<accession>A0A4Y2NX46</accession>
<dbReference type="AlphaFoldDB" id="A0A4Y2NX46"/>
<sequence>MPATAIPTFKTGPSTRSDFCTPLPSRFTMCGFFLVRDPWPPFPMVVFQFCDPTRQIENERSWISKLFPGLRRFASEFCIDEGFSSEAFQMAWSTLLQG</sequence>
<evidence type="ECO:0000313" key="1">
    <source>
        <dbReference type="EMBL" id="GBN43473.1"/>
    </source>
</evidence>
<reference evidence="1 2" key="1">
    <citation type="journal article" date="2019" name="Sci. Rep.">
        <title>Orb-weaving spider Araneus ventricosus genome elucidates the spidroin gene catalogue.</title>
        <authorList>
            <person name="Kono N."/>
            <person name="Nakamura H."/>
            <person name="Ohtoshi R."/>
            <person name="Moran D.A.P."/>
            <person name="Shinohara A."/>
            <person name="Yoshida Y."/>
            <person name="Fujiwara M."/>
            <person name="Mori M."/>
            <person name="Tomita M."/>
            <person name="Arakawa K."/>
        </authorList>
    </citation>
    <scope>NUCLEOTIDE SEQUENCE [LARGE SCALE GENOMIC DNA]</scope>
</reference>
<protein>
    <submittedName>
        <fullName evidence="1">Uncharacterized protein</fullName>
    </submittedName>
</protein>
<dbReference type="Proteomes" id="UP000499080">
    <property type="component" value="Unassembled WGS sequence"/>
</dbReference>
<name>A0A4Y2NX46_ARAVE</name>
<comment type="caution">
    <text evidence="1">The sequence shown here is derived from an EMBL/GenBank/DDBJ whole genome shotgun (WGS) entry which is preliminary data.</text>
</comment>
<organism evidence="1 2">
    <name type="scientific">Araneus ventricosus</name>
    <name type="common">Orbweaver spider</name>
    <name type="synonym">Epeira ventricosa</name>
    <dbReference type="NCBI Taxonomy" id="182803"/>
    <lineage>
        <taxon>Eukaryota</taxon>
        <taxon>Metazoa</taxon>
        <taxon>Ecdysozoa</taxon>
        <taxon>Arthropoda</taxon>
        <taxon>Chelicerata</taxon>
        <taxon>Arachnida</taxon>
        <taxon>Araneae</taxon>
        <taxon>Araneomorphae</taxon>
        <taxon>Entelegynae</taxon>
        <taxon>Araneoidea</taxon>
        <taxon>Araneidae</taxon>
        <taxon>Araneus</taxon>
    </lineage>
</organism>